<keyword evidence="3" id="KW-1185">Reference proteome</keyword>
<evidence type="ECO:0000313" key="3">
    <source>
        <dbReference type="Proteomes" id="UP000016930"/>
    </source>
</evidence>
<dbReference type="EMBL" id="KB445797">
    <property type="protein sequence ID" value="EMD36885.1"/>
    <property type="molecule type" value="Genomic_DNA"/>
</dbReference>
<dbReference type="AlphaFoldDB" id="M2QXN8"/>
<name>M2QXN8_CERS8</name>
<dbReference type="HOGENOM" id="CLU_640929_0_0_1"/>
<reference evidence="2 3" key="1">
    <citation type="journal article" date="2012" name="Proc. Natl. Acad. Sci. U.S.A.">
        <title>Comparative genomics of Ceriporiopsis subvermispora and Phanerochaete chrysosporium provide insight into selective ligninolysis.</title>
        <authorList>
            <person name="Fernandez-Fueyo E."/>
            <person name="Ruiz-Duenas F.J."/>
            <person name="Ferreira P."/>
            <person name="Floudas D."/>
            <person name="Hibbett D.S."/>
            <person name="Canessa P."/>
            <person name="Larrondo L.F."/>
            <person name="James T.Y."/>
            <person name="Seelenfreund D."/>
            <person name="Lobos S."/>
            <person name="Polanco R."/>
            <person name="Tello M."/>
            <person name="Honda Y."/>
            <person name="Watanabe T."/>
            <person name="Watanabe T."/>
            <person name="Ryu J.S."/>
            <person name="Kubicek C.P."/>
            <person name="Schmoll M."/>
            <person name="Gaskell J."/>
            <person name="Hammel K.E."/>
            <person name="St John F.J."/>
            <person name="Vanden Wymelenberg A."/>
            <person name="Sabat G."/>
            <person name="Splinter BonDurant S."/>
            <person name="Syed K."/>
            <person name="Yadav J.S."/>
            <person name="Doddapaneni H."/>
            <person name="Subramanian V."/>
            <person name="Lavin J.L."/>
            <person name="Oguiza J.A."/>
            <person name="Perez G."/>
            <person name="Pisabarro A.G."/>
            <person name="Ramirez L."/>
            <person name="Santoyo F."/>
            <person name="Master E."/>
            <person name="Coutinho P.M."/>
            <person name="Henrissat B."/>
            <person name="Lombard V."/>
            <person name="Magnuson J.K."/>
            <person name="Kuees U."/>
            <person name="Hori C."/>
            <person name="Igarashi K."/>
            <person name="Samejima M."/>
            <person name="Held B.W."/>
            <person name="Barry K.W."/>
            <person name="LaButti K.M."/>
            <person name="Lapidus A."/>
            <person name="Lindquist E.A."/>
            <person name="Lucas S.M."/>
            <person name="Riley R."/>
            <person name="Salamov A.A."/>
            <person name="Hoffmeister D."/>
            <person name="Schwenk D."/>
            <person name="Hadar Y."/>
            <person name="Yarden O."/>
            <person name="de Vries R.P."/>
            <person name="Wiebenga A."/>
            <person name="Stenlid J."/>
            <person name="Eastwood D."/>
            <person name="Grigoriev I.V."/>
            <person name="Berka R.M."/>
            <person name="Blanchette R.A."/>
            <person name="Kersten P."/>
            <person name="Martinez A.T."/>
            <person name="Vicuna R."/>
            <person name="Cullen D."/>
        </authorList>
    </citation>
    <scope>NUCLEOTIDE SEQUENCE [LARGE SCALE GENOMIC DNA]</scope>
    <source>
        <strain evidence="2 3">B</strain>
    </source>
</reference>
<evidence type="ECO:0000256" key="1">
    <source>
        <dbReference type="SAM" id="MobiDB-lite"/>
    </source>
</evidence>
<proteinExistence type="predicted"/>
<dbReference type="Proteomes" id="UP000016930">
    <property type="component" value="Unassembled WGS sequence"/>
</dbReference>
<gene>
    <name evidence="2" type="ORF">CERSUDRAFT_73914</name>
</gene>
<organism evidence="2 3">
    <name type="scientific">Ceriporiopsis subvermispora (strain B)</name>
    <name type="common">White-rot fungus</name>
    <name type="synonym">Gelatoporia subvermispora</name>
    <dbReference type="NCBI Taxonomy" id="914234"/>
    <lineage>
        <taxon>Eukaryota</taxon>
        <taxon>Fungi</taxon>
        <taxon>Dikarya</taxon>
        <taxon>Basidiomycota</taxon>
        <taxon>Agaricomycotina</taxon>
        <taxon>Agaricomycetes</taxon>
        <taxon>Polyporales</taxon>
        <taxon>Gelatoporiaceae</taxon>
        <taxon>Gelatoporia</taxon>
    </lineage>
</organism>
<accession>M2QXN8</accession>
<protein>
    <submittedName>
        <fullName evidence="2">Uncharacterized protein</fullName>
    </submittedName>
</protein>
<feature type="region of interest" description="Disordered" evidence="1">
    <location>
        <begin position="269"/>
        <end position="309"/>
    </location>
</feature>
<feature type="compositionally biased region" description="Low complexity" evidence="1">
    <location>
        <begin position="284"/>
        <end position="303"/>
    </location>
</feature>
<sequence length="428" mass="46634">MFSESGALFFKRKNDFCKLPYRRQIDHSAYGNICSKGHTHLSVPREDRPALLYHLFGSPDKQERTVNEAPPSLPTSTPSIQLNCTALSAPRTSYYLLSAPCSGHTYHLPRPNLILPPLLATATPRLYEVWSVTFSSPRFYVVLTIPPRLAAQQKGPPRPHPQGASAPRLCPEPLNGSAEMGDRAGMGGHRGAVGPPRRESRAVSRWLFPGSTLLPPTTASRSWGGLGNVIARHKGMLIQKMKAWIDPTVRCPVPESVAPSDMQPVASTYSEDTAYNGGPPPFEPSSTLRLSPTSPSQTLPAQSDNSNDVVGRQFDTRVGVPDVSHAQAVLGSPAPLRPSRDEAPQLFKENTYMEYIRWMSLGPTLYPGTKLNEPASATDGNNHNDLPNILPGILRQQSLVLELDDSLNVLAAYRDSDAGPRTATIIDV</sequence>
<evidence type="ECO:0000313" key="2">
    <source>
        <dbReference type="EMBL" id="EMD36885.1"/>
    </source>
</evidence>
<feature type="region of interest" description="Disordered" evidence="1">
    <location>
        <begin position="150"/>
        <end position="198"/>
    </location>
</feature>